<name>A0A6C0JWN5_9ZZZZ</name>
<dbReference type="Pfam" id="PF02037">
    <property type="entry name" value="SAP"/>
    <property type="match status" value="1"/>
</dbReference>
<feature type="domain" description="SAP" evidence="2">
    <location>
        <begin position="3"/>
        <end position="37"/>
    </location>
</feature>
<proteinExistence type="predicted"/>
<dbReference type="PROSITE" id="PS50800">
    <property type="entry name" value="SAP"/>
    <property type="match status" value="1"/>
</dbReference>
<feature type="compositionally biased region" description="Basic and acidic residues" evidence="1">
    <location>
        <begin position="149"/>
        <end position="178"/>
    </location>
</feature>
<dbReference type="InterPro" id="IPR036361">
    <property type="entry name" value="SAP_dom_sf"/>
</dbReference>
<evidence type="ECO:0000259" key="2">
    <source>
        <dbReference type="PROSITE" id="PS50800"/>
    </source>
</evidence>
<dbReference type="EMBL" id="MN740695">
    <property type="protein sequence ID" value="QHU08144.1"/>
    <property type="molecule type" value="Genomic_DNA"/>
</dbReference>
<evidence type="ECO:0000313" key="3">
    <source>
        <dbReference type="EMBL" id="QHU08144.1"/>
    </source>
</evidence>
<feature type="compositionally biased region" description="Basic residues" evidence="1">
    <location>
        <begin position="126"/>
        <end position="137"/>
    </location>
</feature>
<dbReference type="SUPFAM" id="SSF68906">
    <property type="entry name" value="SAP domain"/>
    <property type="match status" value="1"/>
</dbReference>
<sequence length="321" mass="35789">MSFNSKTVVELKAMLGELGLAKTGKKADLIARLEFHKNNTFSKKADYNVGQKLVMYENDGTPIIYNVIEVQAHHVVVLDQENTKHRMPHKYPFLSYQSLYESDGTPKKNEEEESPKKNEQPLQITQKKRTARGKTARGKVVNVARHSSPKKEATPPSPKKEATPPSPKKEVVAPKKKEVPPPKIAKTIQVKLAFRLETFADLSGILANCVKQEICIAGFTCKQAEINGHSIPDVDVSDFLLRAFVKEGETASVVMLETIRKLIKAFNDTPDSHVGLESLNFADLYSGERNDAMSIFVQRKFLSVSDANKITTILDNLITTL</sequence>
<dbReference type="InterPro" id="IPR003034">
    <property type="entry name" value="SAP_dom"/>
</dbReference>
<evidence type="ECO:0000256" key="1">
    <source>
        <dbReference type="SAM" id="MobiDB-lite"/>
    </source>
</evidence>
<dbReference type="AlphaFoldDB" id="A0A6C0JWN5"/>
<feature type="compositionally biased region" description="Basic and acidic residues" evidence="1">
    <location>
        <begin position="104"/>
        <end position="119"/>
    </location>
</feature>
<feature type="region of interest" description="Disordered" evidence="1">
    <location>
        <begin position="101"/>
        <end position="178"/>
    </location>
</feature>
<accession>A0A6C0JWN5</accession>
<dbReference type="Gene3D" id="1.10.720.30">
    <property type="entry name" value="SAP domain"/>
    <property type="match status" value="1"/>
</dbReference>
<organism evidence="3">
    <name type="scientific">viral metagenome</name>
    <dbReference type="NCBI Taxonomy" id="1070528"/>
    <lineage>
        <taxon>unclassified sequences</taxon>
        <taxon>metagenomes</taxon>
        <taxon>organismal metagenomes</taxon>
    </lineage>
</organism>
<dbReference type="SMART" id="SM00513">
    <property type="entry name" value="SAP"/>
    <property type="match status" value="1"/>
</dbReference>
<protein>
    <recommendedName>
        <fullName evidence="2">SAP domain-containing protein</fullName>
    </recommendedName>
</protein>
<reference evidence="3" key="1">
    <citation type="journal article" date="2020" name="Nature">
        <title>Giant virus diversity and host interactions through global metagenomics.</title>
        <authorList>
            <person name="Schulz F."/>
            <person name="Roux S."/>
            <person name="Paez-Espino D."/>
            <person name="Jungbluth S."/>
            <person name="Walsh D.A."/>
            <person name="Denef V.J."/>
            <person name="McMahon K.D."/>
            <person name="Konstantinidis K.T."/>
            <person name="Eloe-Fadrosh E.A."/>
            <person name="Kyrpides N.C."/>
            <person name="Woyke T."/>
        </authorList>
    </citation>
    <scope>NUCLEOTIDE SEQUENCE</scope>
    <source>
        <strain evidence="3">GVMAG-S-1062768-28</strain>
    </source>
</reference>